<protein>
    <submittedName>
        <fullName evidence="2">Putative xanthine dehydrogenase subunit A</fullName>
        <ecNumber evidence="2">1.17.1.4</ecNumber>
    </submittedName>
</protein>
<dbReference type="Pfam" id="PF13478">
    <property type="entry name" value="XdhC_C"/>
    <property type="match status" value="1"/>
</dbReference>
<evidence type="ECO:0000313" key="2">
    <source>
        <dbReference type="EMBL" id="CAA2102448.1"/>
    </source>
</evidence>
<gene>
    <name evidence="2" type="primary">pucA_2</name>
    <name evidence="2" type="ORF">MBUL_01690</name>
</gene>
<dbReference type="InterPro" id="IPR052698">
    <property type="entry name" value="MoCofactor_Util/Proc"/>
</dbReference>
<sequence length="238" mass="24955">MKLDSLHALNVERAARRAALLVTDLDDGSQRVVCEADIPADPLADMLARRLASGKSGLVEVEGRQFFLTVQVPPVRLVLIGAVHISQALCPMATAVDLSVSVIDPRTAFATPERFPEVPLVPLWPDEALAGPVPPLDRYCAVAALTHDPKIDDPALIAALKAECFYVGALGSRKTHAARVERLLQAGLSPEQIGRIEAPIGLDIGAVSPAEIAVSILAQIVSALRGGGPRAVKGGVPA</sequence>
<evidence type="ECO:0000259" key="1">
    <source>
        <dbReference type="Pfam" id="PF13478"/>
    </source>
</evidence>
<dbReference type="EC" id="1.17.1.4" evidence="2"/>
<name>A0A679J8G1_9HYPH</name>
<organism evidence="2">
    <name type="scientific">Methylobacterium bullatum</name>
    <dbReference type="NCBI Taxonomy" id="570505"/>
    <lineage>
        <taxon>Bacteria</taxon>
        <taxon>Pseudomonadati</taxon>
        <taxon>Pseudomonadota</taxon>
        <taxon>Alphaproteobacteria</taxon>
        <taxon>Hyphomicrobiales</taxon>
        <taxon>Methylobacteriaceae</taxon>
        <taxon>Methylobacterium</taxon>
    </lineage>
</organism>
<dbReference type="PANTHER" id="PTHR30388">
    <property type="entry name" value="ALDEHYDE OXIDOREDUCTASE MOLYBDENUM COFACTOR ASSEMBLY PROTEIN"/>
    <property type="match status" value="1"/>
</dbReference>
<reference evidence="2" key="1">
    <citation type="submission" date="2019-12" db="EMBL/GenBank/DDBJ databases">
        <authorList>
            <person name="Cremers G."/>
        </authorList>
    </citation>
    <scope>NUCLEOTIDE SEQUENCE</scope>
    <source>
        <strain evidence="2">Mbul1</strain>
    </source>
</reference>
<dbReference type="AlphaFoldDB" id="A0A679J8G1"/>
<dbReference type="EMBL" id="LR743504">
    <property type="protein sequence ID" value="CAA2102448.1"/>
    <property type="molecule type" value="Genomic_DNA"/>
</dbReference>
<dbReference type="InterPro" id="IPR027051">
    <property type="entry name" value="XdhC_Rossmann_dom"/>
</dbReference>
<accession>A0A679J8G1</accession>
<dbReference type="Gene3D" id="3.40.50.720">
    <property type="entry name" value="NAD(P)-binding Rossmann-like Domain"/>
    <property type="match status" value="1"/>
</dbReference>
<feature type="domain" description="XdhC Rossmann" evidence="1">
    <location>
        <begin position="77"/>
        <end position="220"/>
    </location>
</feature>
<dbReference type="GO" id="GO:0004854">
    <property type="term" value="F:xanthine dehydrogenase activity"/>
    <property type="evidence" value="ECO:0007669"/>
    <property type="project" value="UniProtKB-EC"/>
</dbReference>
<dbReference type="PANTHER" id="PTHR30388:SF4">
    <property type="entry name" value="MOLYBDENUM COFACTOR INSERTION CHAPERONE PAOD"/>
    <property type="match status" value="1"/>
</dbReference>
<proteinExistence type="predicted"/>
<keyword evidence="2" id="KW-0560">Oxidoreductase</keyword>